<proteinExistence type="inferred from homology"/>
<dbReference type="GO" id="GO:0006508">
    <property type="term" value="P:proteolysis"/>
    <property type="evidence" value="ECO:0007669"/>
    <property type="project" value="UniProtKB-KW"/>
</dbReference>
<reference evidence="7 8" key="1">
    <citation type="submission" date="2024-09" db="EMBL/GenBank/DDBJ databases">
        <title>A chromosome-level genome assembly of Gray's grenadier anchovy, Coilia grayii.</title>
        <authorList>
            <person name="Fu Z."/>
        </authorList>
    </citation>
    <scope>NUCLEOTIDE SEQUENCE [LARGE SCALE GENOMIC DNA]</scope>
    <source>
        <strain evidence="7">G4</strain>
        <tissue evidence="7">Muscle</tissue>
    </source>
</reference>
<evidence type="ECO:0000313" key="7">
    <source>
        <dbReference type="EMBL" id="KAL2102245.1"/>
    </source>
</evidence>
<evidence type="ECO:0000256" key="2">
    <source>
        <dbReference type="ARBA" id="ARBA00022670"/>
    </source>
</evidence>
<dbReference type="InterPro" id="IPR001254">
    <property type="entry name" value="Trypsin_dom"/>
</dbReference>
<dbReference type="Proteomes" id="UP001591681">
    <property type="component" value="Unassembled WGS sequence"/>
</dbReference>
<dbReference type="SMART" id="SM00020">
    <property type="entry name" value="Tryp_SPc"/>
    <property type="match status" value="2"/>
</dbReference>
<dbReference type="FunFam" id="2.40.10.10:FF:000036">
    <property type="entry name" value="Trypsin beta"/>
    <property type="match status" value="1"/>
</dbReference>
<dbReference type="AlphaFoldDB" id="A0ABD1KSX0"/>
<dbReference type="Pfam" id="PF00089">
    <property type="entry name" value="Trypsin"/>
    <property type="match status" value="2"/>
</dbReference>
<dbReference type="InterPro" id="IPR001314">
    <property type="entry name" value="Peptidase_S1A"/>
</dbReference>
<evidence type="ECO:0000313" key="8">
    <source>
        <dbReference type="Proteomes" id="UP001591681"/>
    </source>
</evidence>
<keyword evidence="3" id="KW-0378">Hydrolase</keyword>
<keyword evidence="2" id="KW-0645">Protease</keyword>
<evidence type="ECO:0000256" key="5">
    <source>
        <dbReference type="ARBA" id="ARBA00023157"/>
    </source>
</evidence>
<feature type="domain" description="Peptidase S1" evidence="6">
    <location>
        <begin position="1"/>
        <end position="176"/>
    </location>
</feature>
<evidence type="ECO:0000256" key="4">
    <source>
        <dbReference type="ARBA" id="ARBA00022825"/>
    </source>
</evidence>
<evidence type="ECO:0000256" key="1">
    <source>
        <dbReference type="ARBA" id="ARBA00009228"/>
    </source>
</evidence>
<dbReference type="InterPro" id="IPR043504">
    <property type="entry name" value="Peptidase_S1_PA_chymotrypsin"/>
</dbReference>
<dbReference type="GO" id="GO:0008236">
    <property type="term" value="F:serine-type peptidase activity"/>
    <property type="evidence" value="ECO:0007669"/>
    <property type="project" value="UniProtKB-KW"/>
</dbReference>
<dbReference type="CDD" id="cd00190">
    <property type="entry name" value="Tryp_SPc"/>
    <property type="match status" value="2"/>
</dbReference>
<comment type="caution">
    <text evidence="7">The sequence shown here is derived from an EMBL/GenBank/DDBJ whole genome shotgun (WGS) entry which is preliminary data.</text>
</comment>
<dbReference type="FunFam" id="2.40.10.10:FF:000010">
    <property type="entry name" value="Kallikrein related peptidase 11"/>
    <property type="match status" value="1"/>
</dbReference>
<dbReference type="Gene3D" id="2.40.10.10">
    <property type="entry name" value="Trypsin-like serine proteases"/>
    <property type="match status" value="2"/>
</dbReference>
<dbReference type="InterPro" id="IPR009003">
    <property type="entry name" value="Peptidase_S1_PA"/>
</dbReference>
<dbReference type="PANTHER" id="PTHR24252">
    <property type="entry name" value="ACROSIN-RELATED"/>
    <property type="match status" value="1"/>
</dbReference>
<keyword evidence="8" id="KW-1185">Reference proteome</keyword>
<feature type="domain" description="Peptidase S1" evidence="6">
    <location>
        <begin position="211"/>
        <end position="446"/>
    </location>
</feature>
<dbReference type="EMBL" id="JBHFQA010000002">
    <property type="protein sequence ID" value="KAL2102245.1"/>
    <property type="molecule type" value="Genomic_DNA"/>
</dbReference>
<dbReference type="PRINTS" id="PR00722">
    <property type="entry name" value="CHYMOTRYPSIN"/>
</dbReference>
<keyword evidence="5" id="KW-1015">Disulfide bond</keyword>
<sequence length="448" mass="48768">MAGKHDLDNPKEACQQFREVAVIIGHNRYHRLKKVNDIALVKLTIPFTFNECVRPINILTGPLPVEQKCTITGWGSTTENGPKVSRLQEVNVTILHTQTCNSFYHGMVASEMFCAGDLAGGVDACQGDSGGPLCCFRGRYELAGIVSWGVGCGRVQKPGVYTRLQLYKDWINTEMQSYMESGGAVEYKSLAPCGQAVTGPCKLSKTSAKVVERGQDGPRVLNVSTACPYSWPWQLSLQSKGRHYCSGTLISQDWVLAPRDCHSNTKSDVVALGVHDLTFMATQTVPLAEVISIEGARGFPPELDLSLIRLSAPARVGSTISPVCLHHNDDEPDESWPCITTGWGSTDAIRGVNPNILHQARINIVNMASCRAAWGQELIGSSHICASPAGSKACMGDPGAPLLCERHEKYYLVGMATWSGKTCDPKKPAVFTRVSEFQSWITENVIKI</sequence>
<protein>
    <recommendedName>
        <fullName evidence="6">Peptidase S1 domain-containing protein</fullName>
    </recommendedName>
</protein>
<dbReference type="SUPFAM" id="SSF50494">
    <property type="entry name" value="Trypsin-like serine proteases"/>
    <property type="match status" value="2"/>
</dbReference>
<gene>
    <name evidence="7" type="ORF">ACEWY4_001413</name>
</gene>
<dbReference type="PANTHER" id="PTHR24252:SF18">
    <property type="entry name" value="OVOCHYMASE 1"/>
    <property type="match status" value="1"/>
</dbReference>
<dbReference type="PROSITE" id="PS50240">
    <property type="entry name" value="TRYPSIN_DOM"/>
    <property type="match status" value="2"/>
</dbReference>
<keyword evidence="4" id="KW-0720">Serine protease</keyword>
<name>A0ABD1KSX0_9TELE</name>
<evidence type="ECO:0000259" key="6">
    <source>
        <dbReference type="PROSITE" id="PS50240"/>
    </source>
</evidence>
<accession>A0ABD1KSX0</accession>
<evidence type="ECO:0000256" key="3">
    <source>
        <dbReference type="ARBA" id="ARBA00022801"/>
    </source>
</evidence>
<organism evidence="7 8">
    <name type="scientific">Coilia grayii</name>
    <name type="common">Gray's grenadier anchovy</name>
    <dbReference type="NCBI Taxonomy" id="363190"/>
    <lineage>
        <taxon>Eukaryota</taxon>
        <taxon>Metazoa</taxon>
        <taxon>Chordata</taxon>
        <taxon>Craniata</taxon>
        <taxon>Vertebrata</taxon>
        <taxon>Euteleostomi</taxon>
        <taxon>Actinopterygii</taxon>
        <taxon>Neopterygii</taxon>
        <taxon>Teleostei</taxon>
        <taxon>Clupei</taxon>
        <taxon>Clupeiformes</taxon>
        <taxon>Clupeoidei</taxon>
        <taxon>Engraulidae</taxon>
        <taxon>Coilinae</taxon>
        <taxon>Coilia</taxon>
    </lineage>
</organism>
<comment type="similarity">
    <text evidence="1">Belongs to the peptidase S1 family. Snake venom subfamily.</text>
</comment>